<feature type="domain" description="Pili assembly chaperone N-terminal" evidence="1">
    <location>
        <begin position="36"/>
        <end position="156"/>
    </location>
</feature>
<dbReference type="Pfam" id="PF00345">
    <property type="entry name" value="PapD_N"/>
    <property type="match status" value="1"/>
</dbReference>
<dbReference type="InterPro" id="IPR050643">
    <property type="entry name" value="Periplasmic_pilus_chap"/>
</dbReference>
<dbReference type="PANTHER" id="PTHR30251">
    <property type="entry name" value="PILUS ASSEMBLY CHAPERONE"/>
    <property type="match status" value="1"/>
</dbReference>
<dbReference type="InterPro" id="IPR013783">
    <property type="entry name" value="Ig-like_fold"/>
</dbReference>
<dbReference type="InterPro" id="IPR016147">
    <property type="entry name" value="Pili_assmbl_chaperone_N"/>
</dbReference>
<protein>
    <submittedName>
        <fullName evidence="2">Molecular chaperone</fullName>
    </submittedName>
</protein>
<dbReference type="Proteomes" id="UP001567350">
    <property type="component" value="Unassembled WGS sequence"/>
</dbReference>
<comment type="caution">
    <text evidence="2">The sequence shown here is derived from an EMBL/GenBank/DDBJ whole genome shotgun (WGS) entry which is preliminary data.</text>
</comment>
<evidence type="ECO:0000313" key="3">
    <source>
        <dbReference type="Proteomes" id="UP001567350"/>
    </source>
</evidence>
<keyword evidence="3" id="KW-1185">Reference proteome</keyword>
<dbReference type="SUPFAM" id="SSF49354">
    <property type="entry name" value="PapD-like"/>
    <property type="match status" value="1"/>
</dbReference>
<dbReference type="RefSeq" id="WP_370893306.1">
    <property type="nucleotide sequence ID" value="NZ_JBGJLR010000016.1"/>
</dbReference>
<sequence length="261" mass="28076">MQIIHSNGMIRWAVARAAVAVAGMFAGMSLVYASALQVSPVRLQFEGAQRAQAIQVRNQGSDSLNAQVRVMRWTQENGVDKLEPAEDVVASPAIVQVAPGKQQMVRVIRIHSAPVSQELSYRVLVDELPGKASAERSVGLKVLLRYSIPVFVTPQASNSAPAVTDLTKVQAQLVAGSNGKSVLQVKNSGPSYVRISNLRTLRSDGVQKSLGGAGLFGYVLAGQQMSWPVDVAYPLSSDLSLEARFNDDRQSQPLPLDRSGR</sequence>
<dbReference type="EMBL" id="JBGJLR010000016">
    <property type="protein sequence ID" value="MEZ2740459.1"/>
    <property type="molecule type" value="Genomic_DNA"/>
</dbReference>
<name>A0ABV4IHQ2_9BURK</name>
<dbReference type="Gene3D" id="2.60.40.10">
    <property type="entry name" value="Immunoglobulins"/>
    <property type="match status" value="1"/>
</dbReference>
<proteinExistence type="predicted"/>
<accession>A0ABV4IHQ2</accession>
<evidence type="ECO:0000313" key="2">
    <source>
        <dbReference type="EMBL" id="MEZ2740459.1"/>
    </source>
</evidence>
<evidence type="ECO:0000259" key="1">
    <source>
        <dbReference type="Pfam" id="PF00345"/>
    </source>
</evidence>
<dbReference type="InterPro" id="IPR008962">
    <property type="entry name" value="PapD-like_sf"/>
</dbReference>
<organism evidence="2 3">
    <name type="scientific">Comamonas jiangduensis</name>
    <dbReference type="NCBI Taxonomy" id="1194168"/>
    <lineage>
        <taxon>Bacteria</taxon>
        <taxon>Pseudomonadati</taxon>
        <taxon>Pseudomonadota</taxon>
        <taxon>Betaproteobacteria</taxon>
        <taxon>Burkholderiales</taxon>
        <taxon>Comamonadaceae</taxon>
        <taxon>Comamonas</taxon>
    </lineage>
</organism>
<reference evidence="2 3" key="1">
    <citation type="submission" date="2024-08" db="EMBL/GenBank/DDBJ databases">
        <authorList>
            <person name="Feng Z."/>
            <person name="Ronholm J."/>
        </authorList>
    </citation>
    <scope>NUCLEOTIDE SEQUENCE [LARGE SCALE GENOMIC DNA]</scope>
    <source>
        <strain evidence="2 3">4-AB0-8</strain>
    </source>
</reference>
<gene>
    <name evidence="2" type="ORF">ACBP88_13540</name>
</gene>
<dbReference type="PANTHER" id="PTHR30251:SF4">
    <property type="entry name" value="SLR1668 PROTEIN"/>
    <property type="match status" value="1"/>
</dbReference>